<keyword evidence="4 7" id="KW-0812">Transmembrane</keyword>
<feature type="transmembrane region" description="Helical" evidence="7">
    <location>
        <begin position="299"/>
        <end position="322"/>
    </location>
</feature>
<evidence type="ECO:0000256" key="6">
    <source>
        <dbReference type="ARBA" id="ARBA00023136"/>
    </source>
</evidence>
<evidence type="ECO:0000256" key="3">
    <source>
        <dbReference type="ARBA" id="ARBA00022448"/>
    </source>
</evidence>
<dbReference type="GO" id="GO:0051453">
    <property type="term" value="P:regulation of intracellular pH"/>
    <property type="evidence" value="ECO:0007669"/>
    <property type="project" value="TreeGrafter"/>
</dbReference>
<feature type="transmembrane region" description="Helical" evidence="7">
    <location>
        <begin position="99"/>
        <end position="132"/>
    </location>
</feature>
<feature type="transmembrane region" description="Helical" evidence="7">
    <location>
        <begin position="152"/>
        <end position="173"/>
    </location>
</feature>
<proteinExistence type="inferred from homology"/>
<feature type="transmembrane region" description="Helical" evidence="7">
    <location>
        <begin position="361"/>
        <end position="384"/>
    </location>
</feature>
<evidence type="ECO:0000313" key="8">
    <source>
        <dbReference type="EMBL" id="CAH0562435.1"/>
    </source>
</evidence>
<dbReference type="GO" id="GO:0012505">
    <property type="term" value="C:endomembrane system"/>
    <property type="evidence" value="ECO:0007669"/>
    <property type="project" value="UniProtKB-SubCell"/>
</dbReference>
<dbReference type="Gene3D" id="1.20.1250.20">
    <property type="entry name" value="MFS general substrate transporter like domains"/>
    <property type="match status" value="1"/>
</dbReference>
<reference evidence="8" key="1">
    <citation type="submission" date="2021-12" db="EMBL/GenBank/DDBJ databases">
        <authorList>
            <person name="King R."/>
        </authorList>
    </citation>
    <scope>NUCLEOTIDE SEQUENCE</scope>
</reference>
<comment type="similarity">
    <text evidence="2 7">Belongs to the battenin family.</text>
</comment>
<dbReference type="EMBL" id="OV121139">
    <property type="protein sequence ID" value="CAH0562435.1"/>
    <property type="molecule type" value="Genomic_DNA"/>
</dbReference>
<dbReference type="GO" id="GO:0007040">
    <property type="term" value="P:lysosome organization"/>
    <property type="evidence" value="ECO:0007669"/>
    <property type="project" value="TreeGrafter"/>
</dbReference>
<keyword evidence="3" id="KW-0813">Transport</keyword>
<accession>A0A9P0BGN7</accession>
<evidence type="ECO:0000256" key="1">
    <source>
        <dbReference type="ARBA" id="ARBA00004127"/>
    </source>
</evidence>
<evidence type="ECO:0000256" key="2">
    <source>
        <dbReference type="ARBA" id="ARBA00007467"/>
    </source>
</evidence>
<protein>
    <recommendedName>
        <fullName evidence="7">Battenin</fullName>
    </recommendedName>
</protein>
<evidence type="ECO:0000256" key="7">
    <source>
        <dbReference type="RuleBase" id="RU361113"/>
    </source>
</evidence>
<feature type="transmembrane region" description="Helical" evidence="7">
    <location>
        <begin position="21"/>
        <end position="47"/>
    </location>
</feature>
<keyword evidence="6 7" id="KW-0472">Membrane</keyword>
<dbReference type="PRINTS" id="PR01315">
    <property type="entry name" value="BATTENIN"/>
</dbReference>
<gene>
    <name evidence="8" type="ORF">MELIAE_LOCUS11549</name>
</gene>
<sequence length="394" mass="44106">MLMISDGKFPPQMSKSCKVRALLAYWILGLCNNYGYVVMLTAAHDIINGYLPNTTEDHSNNARNCTLMSTGAILLADVVPALIVKFLAPFLPFFVHIRVAICVIFAIGGFLLVSLSNTMILALLGVILTSFVNGLGEVTFLQYSSFYDKNVVSSWSSGTGGAGVIGSISYSALHIIGMRLALQIMLIVPIAMALAFWWLLPKPMGLLDVQKQVNANDLENPKEALKYKLRLIPGLLKYIIPFSLVYLFEYFINQGTFELVNFPDTFVDQKGQYRWLQVCYQVGVLISRSSVNLFHIRQIWVLAVLQFLNVIIYTTEVIYFYIPSFYVMIFLTIWEGLLGGSAYVNTYYTISMEVPEEDKQFSMAITGFGDSIGISLAGLFAMWFHNKICDLPLP</sequence>
<comment type="subcellular location">
    <subcellularLocation>
        <location evidence="1">Endomembrane system</location>
        <topology evidence="1">Multi-pass membrane protein</topology>
    </subcellularLocation>
    <subcellularLocation>
        <location evidence="7">Lysosome membrane</location>
        <topology evidence="7">Multi-pass membrane protein</topology>
    </subcellularLocation>
</comment>
<dbReference type="Proteomes" id="UP001154078">
    <property type="component" value="Chromosome 8"/>
</dbReference>
<organism evidence="8 9">
    <name type="scientific">Brassicogethes aeneus</name>
    <name type="common">Rape pollen beetle</name>
    <name type="synonym">Meligethes aeneus</name>
    <dbReference type="NCBI Taxonomy" id="1431903"/>
    <lineage>
        <taxon>Eukaryota</taxon>
        <taxon>Metazoa</taxon>
        <taxon>Ecdysozoa</taxon>
        <taxon>Arthropoda</taxon>
        <taxon>Hexapoda</taxon>
        <taxon>Insecta</taxon>
        <taxon>Pterygota</taxon>
        <taxon>Neoptera</taxon>
        <taxon>Endopterygota</taxon>
        <taxon>Coleoptera</taxon>
        <taxon>Polyphaga</taxon>
        <taxon>Cucujiformia</taxon>
        <taxon>Nitidulidae</taxon>
        <taxon>Meligethinae</taxon>
        <taxon>Brassicogethes</taxon>
    </lineage>
</organism>
<keyword evidence="7" id="KW-0458">Lysosome</keyword>
<dbReference type="Pfam" id="PF02487">
    <property type="entry name" value="CLN3"/>
    <property type="match status" value="1"/>
</dbReference>
<feature type="transmembrane region" description="Helical" evidence="7">
    <location>
        <begin position="328"/>
        <end position="349"/>
    </location>
</feature>
<evidence type="ECO:0000256" key="5">
    <source>
        <dbReference type="ARBA" id="ARBA00022989"/>
    </source>
</evidence>
<feature type="transmembrane region" description="Helical" evidence="7">
    <location>
        <begin position="235"/>
        <end position="252"/>
    </location>
</feature>
<dbReference type="InterPro" id="IPR003492">
    <property type="entry name" value="Battenin_disease_Cln3"/>
</dbReference>
<dbReference type="PANTHER" id="PTHR10981:SF0">
    <property type="entry name" value="BATTENIN"/>
    <property type="match status" value="1"/>
</dbReference>
<dbReference type="AlphaFoldDB" id="A0A9P0BGN7"/>
<feature type="transmembrane region" description="Helical" evidence="7">
    <location>
        <begin position="180"/>
        <end position="200"/>
    </location>
</feature>
<keyword evidence="5 7" id="KW-1133">Transmembrane helix</keyword>
<dbReference type="PIRSF" id="PIRSF015974">
    <property type="entry name" value="CLN3_BTN1"/>
    <property type="match status" value="1"/>
</dbReference>
<dbReference type="GO" id="GO:0005765">
    <property type="term" value="C:lysosomal membrane"/>
    <property type="evidence" value="ECO:0007669"/>
    <property type="project" value="UniProtKB-SubCell"/>
</dbReference>
<name>A0A9P0BGN7_BRAAE</name>
<keyword evidence="9" id="KW-1185">Reference proteome</keyword>
<dbReference type="PANTHER" id="PTHR10981">
    <property type="entry name" value="BATTENIN"/>
    <property type="match status" value="1"/>
</dbReference>
<dbReference type="OrthoDB" id="5965864at2759"/>
<dbReference type="InterPro" id="IPR018460">
    <property type="entry name" value="Battenin_disease_Cln3_subgr"/>
</dbReference>
<dbReference type="SUPFAM" id="SSF103473">
    <property type="entry name" value="MFS general substrate transporter"/>
    <property type="match status" value="1"/>
</dbReference>
<dbReference type="InterPro" id="IPR036259">
    <property type="entry name" value="MFS_trans_sf"/>
</dbReference>
<evidence type="ECO:0000313" key="9">
    <source>
        <dbReference type="Proteomes" id="UP001154078"/>
    </source>
</evidence>
<evidence type="ECO:0000256" key="4">
    <source>
        <dbReference type="ARBA" id="ARBA00022692"/>
    </source>
</evidence>